<dbReference type="EMBL" id="PYGA01000006">
    <property type="protein sequence ID" value="PSK98032.1"/>
    <property type="molecule type" value="Genomic_DNA"/>
</dbReference>
<name>A0A2P8DLC3_9ACTN</name>
<protein>
    <submittedName>
        <fullName evidence="3">Iron(III) transport system substrate-binding protein</fullName>
    </submittedName>
</protein>
<organism evidence="3 4">
    <name type="scientific">Murinocardiopsis flavida</name>
    <dbReference type="NCBI Taxonomy" id="645275"/>
    <lineage>
        <taxon>Bacteria</taxon>
        <taxon>Bacillati</taxon>
        <taxon>Actinomycetota</taxon>
        <taxon>Actinomycetes</taxon>
        <taxon>Streptosporangiales</taxon>
        <taxon>Nocardiopsidaceae</taxon>
        <taxon>Murinocardiopsis</taxon>
    </lineage>
</organism>
<dbReference type="PANTHER" id="PTHR30006">
    <property type="entry name" value="THIAMINE-BINDING PERIPLASMIC PROTEIN-RELATED"/>
    <property type="match status" value="1"/>
</dbReference>
<dbReference type="OrthoDB" id="366726at2"/>
<keyword evidence="4" id="KW-1185">Reference proteome</keyword>
<dbReference type="Gene3D" id="3.40.190.10">
    <property type="entry name" value="Periplasmic binding protein-like II"/>
    <property type="match status" value="2"/>
</dbReference>
<dbReference type="Pfam" id="PF13343">
    <property type="entry name" value="SBP_bac_6"/>
    <property type="match status" value="1"/>
</dbReference>
<feature type="chain" id="PRO_5039127201" evidence="2">
    <location>
        <begin position="24"/>
        <end position="365"/>
    </location>
</feature>
<comment type="caution">
    <text evidence="3">The sequence shown here is derived from an EMBL/GenBank/DDBJ whole genome shotgun (WGS) entry which is preliminary data.</text>
</comment>
<dbReference type="PROSITE" id="PS51257">
    <property type="entry name" value="PROKAR_LIPOPROTEIN"/>
    <property type="match status" value="1"/>
</dbReference>
<evidence type="ECO:0000313" key="3">
    <source>
        <dbReference type="EMBL" id="PSK98032.1"/>
    </source>
</evidence>
<keyword evidence="1 2" id="KW-0732">Signal</keyword>
<proteinExistence type="predicted"/>
<feature type="signal peptide" evidence="2">
    <location>
        <begin position="1"/>
        <end position="23"/>
    </location>
</feature>
<gene>
    <name evidence="3" type="ORF">CLV63_10680</name>
</gene>
<sequence length="365" mass="39190">MRTTPPGLTPGLAAAVALALVTAACGTTGRAVQDSGVLAVGGEVIAGARLMAAARDEGEVSVYTSLNDVGNDAMKDAFERDTGIAVEGVQEPNNRLFERIEDEKRNGSLSADVIAMPDESLVHALVSDGVFAEHTVPADDDIPARFKAPDRRFYTLSSAATVIAYNSDLVGPGEVPRSWRELPNAGRGEQRIGLLRASQGAGGWGLALFLRKRFGERYLRELAASEPSLTDSADTLAGQLGRGEVGIAAIRLPEVGRLQQQGAPVEYLWPADGAPMFNFYIGAVAKAGHSDAARVYLNWALSEHGQSVLAEEGIDYPVNTEASRPELYGDALPSIDEVDPYFAHHRDWIDLREEWTADWDRAFDG</sequence>
<dbReference type="PANTHER" id="PTHR30006:SF24">
    <property type="entry name" value="SLL0237 PROTEIN"/>
    <property type="match status" value="1"/>
</dbReference>
<dbReference type="SUPFAM" id="SSF53850">
    <property type="entry name" value="Periplasmic binding protein-like II"/>
    <property type="match status" value="1"/>
</dbReference>
<reference evidence="3 4" key="1">
    <citation type="submission" date="2018-03" db="EMBL/GenBank/DDBJ databases">
        <title>Genomic Encyclopedia of Archaeal and Bacterial Type Strains, Phase II (KMG-II): from individual species to whole genera.</title>
        <authorList>
            <person name="Goeker M."/>
        </authorList>
    </citation>
    <scope>NUCLEOTIDE SEQUENCE [LARGE SCALE GENOMIC DNA]</scope>
    <source>
        <strain evidence="3 4">DSM 45312</strain>
    </source>
</reference>
<evidence type="ECO:0000256" key="2">
    <source>
        <dbReference type="SAM" id="SignalP"/>
    </source>
</evidence>
<evidence type="ECO:0000313" key="4">
    <source>
        <dbReference type="Proteomes" id="UP000240542"/>
    </source>
</evidence>
<dbReference type="AlphaFoldDB" id="A0A2P8DLC3"/>
<accession>A0A2P8DLC3</accession>
<dbReference type="Proteomes" id="UP000240542">
    <property type="component" value="Unassembled WGS sequence"/>
</dbReference>
<dbReference type="RefSeq" id="WP_106582777.1">
    <property type="nucleotide sequence ID" value="NZ_PYGA01000006.1"/>
</dbReference>
<evidence type="ECO:0000256" key="1">
    <source>
        <dbReference type="ARBA" id="ARBA00022729"/>
    </source>
</evidence>